<keyword evidence="5" id="KW-1185">Reference proteome</keyword>
<keyword evidence="2" id="KW-0560">Oxidoreductase</keyword>
<dbReference type="PROSITE" id="PS00061">
    <property type="entry name" value="ADH_SHORT"/>
    <property type="match status" value="1"/>
</dbReference>
<dbReference type="NCBIfam" id="NF009467">
    <property type="entry name" value="PRK12826.1-3"/>
    <property type="match status" value="1"/>
</dbReference>
<dbReference type="InterPro" id="IPR023985">
    <property type="entry name" value="SDR_subfam_1"/>
</dbReference>
<dbReference type="CDD" id="cd05233">
    <property type="entry name" value="SDR_c"/>
    <property type="match status" value="1"/>
</dbReference>
<dbReference type="RefSeq" id="WP_344415686.1">
    <property type="nucleotide sequence ID" value="NZ_BAAAQK010000005.1"/>
</dbReference>
<comment type="similarity">
    <text evidence="1">Belongs to the short-chain dehydrogenases/reductases (SDR) family.</text>
</comment>
<name>A0ABN2MZX4_9PSEU</name>
<evidence type="ECO:0000256" key="1">
    <source>
        <dbReference type="ARBA" id="ARBA00006484"/>
    </source>
</evidence>
<protein>
    <submittedName>
        <fullName evidence="4">Mycofactocin-coupled SDR family oxidoreductase</fullName>
    </submittedName>
</protein>
<organism evidence="4 5">
    <name type="scientific">Pseudonocardia ailaonensis</name>
    <dbReference type="NCBI Taxonomy" id="367279"/>
    <lineage>
        <taxon>Bacteria</taxon>
        <taxon>Bacillati</taxon>
        <taxon>Actinomycetota</taxon>
        <taxon>Actinomycetes</taxon>
        <taxon>Pseudonocardiales</taxon>
        <taxon>Pseudonocardiaceae</taxon>
        <taxon>Pseudonocardia</taxon>
    </lineage>
</organism>
<evidence type="ECO:0000256" key="2">
    <source>
        <dbReference type="ARBA" id="ARBA00023002"/>
    </source>
</evidence>
<dbReference type="PRINTS" id="PR00081">
    <property type="entry name" value="GDHRDH"/>
</dbReference>
<dbReference type="Proteomes" id="UP001500449">
    <property type="component" value="Unassembled WGS sequence"/>
</dbReference>
<dbReference type="NCBIfam" id="TIGR03971">
    <property type="entry name" value="SDR_subfam_1"/>
    <property type="match status" value="1"/>
</dbReference>
<sequence length="266" mass="28079">MRLAGKVVFITGAAQGQGRSHAVRMAQEGADIIAVDLCEQLDIVRYGMGTREGLAETARQVEALDRRIHTAVADVRDVGALAKALNEGVAELGRLDVVAANASVVTVQAAEDLTPEVWQTTLDINLTGLWHTCQVAIPHLLTTGGGSVVVTGSTAAVRGLPFFLPYVAAKHALVGVTRSLAVEYANRNIRFNIVHPTGVNTAQGRPDALPALLESRSDLAGMLQNSLPVVRLEPVDVSNALVYLASDEARYVTGSELTVDAGATIR</sequence>
<dbReference type="PANTHER" id="PTHR24321:SF8">
    <property type="entry name" value="ESTRADIOL 17-BETA-DEHYDROGENASE 8-RELATED"/>
    <property type="match status" value="1"/>
</dbReference>
<evidence type="ECO:0000313" key="5">
    <source>
        <dbReference type="Proteomes" id="UP001500449"/>
    </source>
</evidence>
<dbReference type="SUPFAM" id="SSF51735">
    <property type="entry name" value="NAD(P)-binding Rossmann-fold domains"/>
    <property type="match status" value="1"/>
</dbReference>
<dbReference type="PANTHER" id="PTHR24321">
    <property type="entry name" value="DEHYDROGENASES, SHORT CHAIN"/>
    <property type="match status" value="1"/>
</dbReference>
<keyword evidence="3" id="KW-0520">NAD</keyword>
<comment type="caution">
    <text evidence="4">The sequence shown here is derived from an EMBL/GenBank/DDBJ whole genome shotgun (WGS) entry which is preliminary data.</text>
</comment>
<proteinExistence type="inferred from homology"/>
<reference evidence="4 5" key="1">
    <citation type="journal article" date="2019" name="Int. J. Syst. Evol. Microbiol.">
        <title>The Global Catalogue of Microorganisms (GCM) 10K type strain sequencing project: providing services to taxonomists for standard genome sequencing and annotation.</title>
        <authorList>
            <consortium name="The Broad Institute Genomics Platform"/>
            <consortium name="The Broad Institute Genome Sequencing Center for Infectious Disease"/>
            <person name="Wu L."/>
            <person name="Ma J."/>
        </authorList>
    </citation>
    <scope>NUCLEOTIDE SEQUENCE [LARGE SCALE GENOMIC DNA]</scope>
    <source>
        <strain evidence="4 5">JCM 16009</strain>
    </source>
</reference>
<dbReference type="Gene3D" id="3.40.50.720">
    <property type="entry name" value="NAD(P)-binding Rossmann-like Domain"/>
    <property type="match status" value="1"/>
</dbReference>
<evidence type="ECO:0000256" key="3">
    <source>
        <dbReference type="ARBA" id="ARBA00023027"/>
    </source>
</evidence>
<evidence type="ECO:0000313" key="4">
    <source>
        <dbReference type="EMBL" id="GAA1844363.1"/>
    </source>
</evidence>
<dbReference type="Pfam" id="PF13561">
    <property type="entry name" value="adh_short_C2"/>
    <property type="match status" value="1"/>
</dbReference>
<dbReference type="PRINTS" id="PR00080">
    <property type="entry name" value="SDRFAMILY"/>
</dbReference>
<dbReference type="InterPro" id="IPR036291">
    <property type="entry name" value="NAD(P)-bd_dom_sf"/>
</dbReference>
<accession>A0ABN2MZX4</accession>
<dbReference type="EMBL" id="BAAAQK010000005">
    <property type="protein sequence ID" value="GAA1844363.1"/>
    <property type="molecule type" value="Genomic_DNA"/>
</dbReference>
<dbReference type="InterPro" id="IPR020904">
    <property type="entry name" value="Sc_DH/Rdtase_CS"/>
</dbReference>
<gene>
    <name evidence="4" type="ORF">GCM10009836_24750</name>
</gene>
<dbReference type="InterPro" id="IPR002347">
    <property type="entry name" value="SDR_fam"/>
</dbReference>